<dbReference type="Proteomes" id="UP001374584">
    <property type="component" value="Unassembled WGS sequence"/>
</dbReference>
<dbReference type="EMBL" id="JAYMYR010000007">
    <property type="protein sequence ID" value="KAK7352808.1"/>
    <property type="molecule type" value="Genomic_DNA"/>
</dbReference>
<keyword evidence="1" id="KW-0472">Membrane</keyword>
<evidence type="ECO:0008006" key="4">
    <source>
        <dbReference type="Google" id="ProtNLM"/>
    </source>
</evidence>
<reference evidence="2 3" key="1">
    <citation type="submission" date="2024-01" db="EMBL/GenBank/DDBJ databases">
        <title>The genomes of 5 underutilized Papilionoideae crops provide insights into root nodulation and disease resistanc.</title>
        <authorList>
            <person name="Jiang F."/>
        </authorList>
    </citation>
    <scope>NUCLEOTIDE SEQUENCE [LARGE SCALE GENOMIC DNA]</scope>
    <source>
        <strain evidence="2">JINMINGXINNONG_FW02</strain>
        <tissue evidence="2">Leaves</tissue>
    </source>
</reference>
<keyword evidence="1" id="KW-1133">Transmembrane helix</keyword>
<organism evidence="2 3">
    <name type="scientific">Phaseolus coccineus</name>
    <name type="common">Scarlet runner bean</name>
    <name type="synonym">Phaseolus multiflorus</name>
    <dbReference type="NCBI Taxonomy" id="3886"/>
    <lineage>
        <taxon>Eukaryota</taxon>
        <taxon>Viridiplantae</taxon>
        <taxon>Streptophyta</taxon>
        <taxon>Embryophyta</taxon>
        <taxon>Tracheophyta</taxon>
        <taxon>Spermatophyta</taxon>
        <taxon>Magnoliopsida</taxon>
        <taxon>eudicotyledons</taxon>
        <taxon>Gunneridae</taxon>
        <taxon>Pentapetalae</taxon>
        <taxon>rosids</taxon>
        <taxon>fabids</taxon>
        <taxon>Fabales</taxon>
        <taxon>Fabaceae</taxon>
        <taxon>Papilionoideae</taxon>
        <taxon>50 kb inversion clade</taxon>
        <taxon>NPAAA clade</taxon>
        <taxon>indigoferoid/millettioid clade</taxon>
        <taxon>Phaseoleae</taxon>
        <taxon>Phaseolus</taxon>
    </lineage>
</organism>
<evidence type="ECO:0000256" key="1">
    <source>
        <dbReference type="SAM" id="Phobius"/>
    </source>
</evidence>
<dbReference type="AlphaFoldDB" id="A0AAN9MK01"/>
<gene>
    <name evidence="2" type="ORF">VNO80_18237</name>
</gene>
<accession>A0AAN9MK01</accession>
<comment type="caution">
    <text evidence="2">The sequence shown here is derived from an EMBL/GenBank/DDBJ whole genome shotgun (WGS) entry which is preliminary data.</text>
</comment>
<feature type="transmembrane region" description="Helical" evidence="1">
    <location>
        <begin position="40"/>
        <end position="59"/>
    </location>
</feature>
<evidence type="ECO:0000313" key="2">
    <source>
        <dbReference type="EMBL" id="KAK7352808.1"/>
    </source>
</evidence>
<protein>
    <recommendedName>
        <fullName evidence="4">Transmembrane protein</fullName>
    </recommendedName>
</protein>
<keyword evidence="3" id="KW-1185">Reference proteome</keyword>
<name>A0AAN9MK01_PHACN</name>
<proteinExistence type="predicted"/>
<evidence type="ECO:0000313" key="3">
    <source>
        <dbReference type="Proteomes" id="UP001374584"/>
    </source>
</evidence>
<keyword evidence="1" id="KW-0812">Transmembrane</keyword>
<sequence>MAKDGNWNEMEKFGAWQLGTMKRHTTPAVSLFSPFSFSSFLPFSLSFLFFLLFSLNLSLRSVINSADM</sequence>